<sequence>MSTTTSTAMNGAQGLRRLESVVSALLEHGTMSRTELAEITGCSQSSMTGSIRTLIRSGHVRETGRGRSTGGRRRTLLEFDRRSVLLMLLSVDAGHVVARQVDLAATVHAQVRRRLDPREPLSSVANAITALQGVSESPSSCAVISLPGVVSAEGDVSLAPALGDLTARRVQDVVAETSGLHTFAENDVNLLALGESMEGAAKDGGDFGLIYIGDGIGGALVLDGNVRRGATGSAGEIGFLPWKGAVAERNSAIGPLEADWSVPALCAKAEKIGIDAGDQHVITALEQSATAEAQQLLEDALAAWAYPAFVLTCVVNPGRIVFAGDASVLCPQSRERLTAHVLDGCPSPVEICFAELGEGAIVSGAIAHLHGAPWIFLPVTDHRSEPPEGSSRATDSPSALSEDGATDQPLPTI</sequence>
<accession>A0A291GIB3</accession>
<dbReference type="SUPFAM" id="SSF53067">
    <property type="entry name" value="Actin-like ATPase domain"/>
    <property type="match status" value="1"/>
</dbReference>
<reference evidence="4" key="1">
    <citation type="submission" date="2017-09" db="EMBL/GenBank/DDBJ databases">
        <title>Brachybacterium sp. VM2412.</title>
        <authorList>
            <person name="Tak E.J."/>
            <person name="Bae J.-W."/>
        </authorList>
    </citation>
    <scope>NUCLEOTIDE SEQUENCE [LARGE SCALE GENOMIC DNA]</scope>
    <source>
        <strain evidence="4">VM2412</strain>
    </source>
</reference>
<dbReference type="AlphaFoldDB" id="A0A291GIB3"/>
<keyword evidence="4" id="KW-1185">Reference proteome</keyword>
<protein>
    <submittedName>
        <fullName evidence="3">Transcriptional regulator</fullName>
    </submittedName>
</protein>
<feature type="region of interest" description="Disordered" evidence="2">
    <location>
        <begin position="380"/>
        <end position="413"/>
    </location>
</feature>
<name>A0A291GIB3_9MICO</name>
<comment type="similarity">
    <text evidence="1">Belongs to the ROK (NagC/XylR) family.</text>
</comment>
<gene>
    <name evidence="3" type="ORF">CFK38_00055</name>
</gene>
<organism evidence="3 4">
    <name type="scientific">Brachybacterium vulturis</name>
    <dbReference type="NCBI Taxonomy" id="2017484"/>
    <lineage>
        <taxon>Bacteria</taxon>
        <taxon>Bacillati</taxon>
        <taxon>Actinomycetota</taxon>
        <taxon>Actinomycetes</taxon>
        <taxon>Micrococcales</taxon>
        <taxon>Dermabacteraceae</taxon>
        <taxon>Brachybacterium</taxon>
    </lineage>
</organism>
<dbReference type="OrthoDB" id="4083144at2"/>
<dbReference type="InterPro" id="IPR043129">
    <property type="entry name" value="ATPase_NBD"/>
</dbReference>
<dbReference type="RefSeq" id="WP_096801229.1">
    <property type="nucleotide sequence ID" value="NZ_CP023563.1"/>
</dbReference>
<dbReference type="KEGG" id="brz:CFK38_00055"/>
<dbReference type="InterPro" id="IPR000600">
    <property type="entry name" value="ROK"/>
</dbReference>
<dbReference type="Pfam" id="PF00480">
    <property type="entry name" value="ROK"/>
    <property type="match status" value="1"/>
</dbReference>
<proteinExistence type="inferred from homology"/>
<dbReference type="Gene3D" id="3.30.420.40">
    <property type="match status" value="2"/>
</dbReference>
<dbReference type="InterPro" id="IPR036388">
    <property type="entry name" value="WH-like_DNA-bd_sf"/>
</dbReference>
<dbReference type="EMBL" id="CP023563">
    <property type="protein sequence ID" value="ATG50089.1"/>
    <property type="molecule type" value="Genomic_DNA"/>
</dbReference>
<dbReference type="SUPFAM" id="SSF46785">
    <property type="entry name" value="Winged helix' DNA-binding domain"/>
    <property type="match status" value="1"/>
</dbReference>
<dbReference type="PANTHER" id="PTHR18964">
    <property type="entry name" value="ROK (REPRESSOR, ORF, KINASE) FAMILY"/>
    <property type="match status" value="1"/>
</dbReference>
<dbReference type="Proteomes" id="UP000218165">
    <property type="component" value="Chromosome"/>
</dbReference>
<evidence type="ECO:0000256" key="1">
    <source>
        <dbReference type="ARBA" id="ARBA00006479"/>
    </source>
</evidence>
<evidence type="ECO:0000256" key="2">
    <source>
        <dbReference type="SAM" id="MobiDB-lite"/>
    </source>
</evidence>
<dbReference type="Gene3D" id="1.10.10.10">
    <property type="entry name" value="Winged helix-like DNA-binding domain superfamily/Winged helix DNA-binding domain"/>
    <property type="match status" value="1"/>
</dbReference>
<dbReference type="InterPro" id="IPR036390">
    <property type="entry name" value="WH_DNA-bd_sf"/>
</dbReference>
<evidence type="ECO:0000313" key="4">
    <source>
        <dbReference type="Proteomes" id="UP000218165"/>
    </source>
</evidence>
<evidence type="ECO:0000313" key="3">
    <source>
        <dbReference type="EMBL" id="ATG50089.1"/>
    </source>
</evidence>
<dbReference type="PANTHER" id="PTHR18964:SF149">
    <property type="entry name" value="BIFUNCTIONAL UDP-N-ACETYLGLUCOSAMINE 2-EPIMERASE_N-ACETYLMANNOSAMINE KINASE"/>
    <property type="match status" value="1"/>
</dbReference>